<reference evidence="1 2" key="1">
    <citation type="journal article" date="2020" name="ISME J.">
        <title>Uncovering the hidden diversity of litter-decomposition mechanisms in mushroom-forming fungi.</title>
        <authorList>
            <person name="Floudas D."/>
            <person name="Bentzer J."/>
            <person name="Ahren D."/>
            <person name="Johansson T."/>
            <person name="Persson P."/>
            <person name="Tunlid A."/>
        </authorList>
    </citation>
    <scope>NUCLEOTIDE SEQUENCE [LARGE SCALE GENOMIC DNA]</scope>
    <source>
        <strain evidence="1 2">CBS 175.51</strain>
    </source>
</reference>
<comment type="caution">
    <text evidence="1">The sequence shown here is derived from an EMBL/GenBank/DDBJ whole genome shotgun (WGS) entry which is preliminary data.</text>
</comment>
<gene>
    <name evidence="1" type="ORF">D9611_004113</name>
</gene>
<sequence>MPSEADAATISSWIGHGKVYKDVPDCVSDEVKARISFTTMDTEFCLQKIYQQIPQQRHFRSVWQNRVAVLNLPRFWHIPSLHWLVRIPPAKLQVLSDGSKIIMDTEYFASVFTNYFNQRGAIITAITRFTALSKAAKNSEGDEDQL</sequence>
<dbReference type="OrthoDB" id="3258419at2759"/>
<evidence type="ECO:0000313" key="2">
    <source>
        <dbReference type="Proteomes" id="UP000541558"/>
    </source>
</evidence>
<accession>A0A8H5BKR4</accession>
<protein>
    <submittedName>
        <fullName evidence="1">Uncharacterized protein</fullName>
    </submittedName>
</protein>
<dbReference type="EMBL" id="JAACJK010000164">
    <property type="protein sequence ID" value="KAF5324924.1"/>
    <property type="molecule type" value="Genomic_DNA"/>
</dbReference>
<evidence type="ECO:0000313" key="1">
    <source>
        <dbReference type="EMBL" id="KAF5324924.1"/>
    </source>
</evidence>
<keyword evidence="2" id="KW-1185">Reference proteome</keyword>
<dbReference type="Proteomes" id="UP000541558">
    <property type="component" value="Unassembled WGS sequence"/>
</dbReference>
<dbReference type="AlphaFoldDB" id="A0A8H5BKR4"/>
<organism evidence="1 2">
    <name type="scientific">Ephemerocybe angulata</name>
    <dbReference type="NCBI Taxonomy" id="980116"/>
    <lineage>
        <taxon>Eukaryota</taxon>
        <taxon>Fungi</taxon>
        <taxon>Dikarya</taxon>
        <taxon>Basidiomycota</taxon>
        <taxon>Agaricomycotina</taxon>
        <taxon>Agaricomycetes</taxon>
        <taxon>Agaricomycetidae</taxon>
        <taxon>Agaricales</taxon>
        <taxon>Agaricineae</taxon>
        <taxon>Psathyrellaceae</taxon>
        <taxon>Ephemerocybe</taxon>
    </lineage>
</organism>
<name>A0A8H5BKR4_9AGAR</name>
<proteinExistence type="predicted"/>